<evidence type="ECO:0000313" key="2">
    <source>
        <dbReference type="Proteomes" id="UP000278756"/>
    </source>
</evidence>
<reference evidence="2" key="1">
    <citation type="journal article" date="2017" name="Biotechnol. Biofuels">
        <title>Evaluation of environmental bacterial communities as a factor affecting the growth of duckweed Lemna minor.</title>
        <authorList>
            <person name="Ishizawa H."/>
            <person name="Kuroda M."/>
            <person name="Morikawa M."/>
            <person name="Ike M."/>
        </authorList>
    </citation>
    <scope>NUCLEOTIDE SEQUENCE [LARGE SCALE GENOMIC DNA]</scope>
    <source>
        <strain evidence="2">M6</strain>
    </source>
</reference>
<gene>
    <name evidence="1" type="ORF">EM6_1727</name>
</gene>
<dbReference type="EMBL" id="AP018827">
    <property type="protein sequence ID" value="BBF81132.1"/>
    <property type="molecule type" value="Genomic_DNA"/>
</dbReference>
<protein>
    <submittedName>
        <fullName evidence="1">Uncharacterized protein</fullName>
    </submittedName>
</protein>
<reference evidence="2" key="2">
    <citation type="journal article" date="2017" name="Plant Physiol. Biochem.">
        <title>Differential oxidative and antioxidative response of duckweed Lemna minor toward plant growth promoting/inhibiting bacteria.</title>
        <authorList>
            <person name="Ishizawa H."/>
            <person name="Kuroda M."/>
            <person name="Morikawa M."/>
            <person name="Ike M."/>
        </authorList>
    </citation>
    <scope>NUCLEOTIDE SEQUENCE [LARGE SCALE GENOMIC DNA]</scope>
    <source>
        <strain evidence="2">M6</strain>
    </source>
</reference>
<evidence type="ECO:0000313" key="1">
    <source>
        <dbReference type="EMBL" id="BBF81132.1"/>
    </source>
</evidence>
<accession>A0A3G9G1D5</accession>
<sequence>MISLQFDIASASEQDAFFGAFFKFVEAASLQDADSISIHSDTKETGMVKVVNFADQSLADQFETYWQQRRRWLGL</sequence>
<name>A0A3G9G1D5_9CAUL</name>
<proteinExistence type="predicted"/>
<organism evidence="1 2">
    <name type="scientific">Asticcacaulis excentricus</name>
    <dbReference type="NCBI Taxonomy" id="78587"/>
    <lineage>
        <taxon>Bacteria</taxon>
        <taxon>Pseudomonadati</taxon>
        <taxon>Pseudomonadota</taxon>
        <taxon>Alphaproteobacteria</taxon>
        <taxon>Caulobacterales</taxon>
        <taxon>Caulobacteraceae</taxon>
        <taxon>Asticcacaulis</taxon>
    </lineage>
</organism>
<dbReference type="RefSeq" id="WP_126421990.1">
    <property type="nucleotide sequence ID" value="NZ_AP018827.1"/>
</dbReference>
<dbReference type="AlphaFoldDB" id="A0A3G9G1D5"/>
<dbReference type="Proteomes" id="UP000278756">
    <property type="component" value="Chromosome 1"/>
</dbReference>
<dbReference type="OrthoDB" id="7173578at2"/>